<keyword evidence="9" id="KW-0472">Membrane</keyword>
<evidence type="ECO:0000313" key="12">
    <source>
        <dbReference type="Proteomes" id="UP000530928"/>
    </source>
</evidence>
<evidence type="ECO:0000256" key="2">
    <source>
        <dbReference type="ARBA" id="ARBA00022527"/>
    </source>
</evidence>
<dbReference type="GO" id="GO:0005524">
    <property type="term" value="F:ATP binding"/>
    <property type="evidence" value="ECO:0007669"/>
    <property type="project" value="UniProtKB-UniRule"/>
</dbReference>
<keyword evidence="9" id="KW-1133">Transmembrane helix</keyword>
<reference evidence="11 12" key="1">
    <citation type="submission" date="2020-07" db="EMBL/GenBank/DDBJ databases">
        <title>Genomic Encyclopedia of Type Strains, Phase IV (KMG-IV): sequencing the most valuable type-strain genomes for metagenomic binning, comparative biology and taxonomic classification.</title>
        <authorList>
            <person name="Goeker M."/>
        </authorList>
    </citation>
    <scope>NUCLEOTIDE SEQUENCE [LARGE SCALE GENOMIC DNA]</scope>
    <source>
        <strain evidence="11 12">DSM 45533</strain>
    </source>
</reference>
<feature type="binding site" evidence="7">
    <location>
        <position position="38"/>
    </location>
    <ligand>
        <name>ATP</name>
        <dbReference type="ChEBI" id="CHEBI:30616"/>
    </ligand>
</feature>
<dbReference type="PROSITE" id="PS50011">
    <property type="entry name" value="PROTEIN_KINASE_DOM"/>
    <property type="match status" value="1"/>
</dbReference>
<keyword evidence="4 7" id="KW-0547">Nucleotide-binding</keyword>
<evidence type="ECO:0000313" key="11">
    <source>
        <dbReference type="EMBL" id="MBA2890252.1"/>
    </source>
</evidence>
<dbReference type="InterPro" id="IPR011009">
    <property type="entry name" value="Kinase-like_dom_sf"/>
</dbReference>
<proteinExistence type="predicted"/>
<keyword evidence="3" id="KW-0808">Transferase</keyword>
<dbReference type="PROSITE" id="PS00107">
    <property type="entry name" value="PROTEIN_KINASE_ATP"/>
    <property type="match status" value="1"/>
</dbReference>
<dbReference type="EC" id="2.7.11.1" evidence="1"/>
<dbReference type="CDD" id="cd14014">
    <property type="entry name" value="STKc_PknB_like"/>
    <property type="match status" value="1"/>
</dbReference>
<feature type="transmembrane region" description="Helical" evidence="9">
    <location>
        <begin position="440"/>
        <end position="460"/>
    </location>
</feature>
<dbReference type="AlphaFoldDB" id="A0A7W0CFW7"/>
<evidence type="ECO:0000256" key="9">
    <source>
        <dbReference type="SAM" id="Phobius"/>
    </source>
</evidence>
<keyword evidence="12" id="KW-1185">Reference proteome</keyword>
<evidence type="ECO:0000256" key="4">
    <source>
        <dbReference type="ARBA" id="ARBA00022741"/>
    </source>
</evidence>
<dbReference type="SMART" id="SM00220">
    <property type="entry name" value="S_TKc"/>
    <property type="match status" value="1"/>
</dbReference>
<keyword evidence="6 7" id="KW-0067">ATP-binding</keyword>
<gene>
    <name evidence="11" type="ORF">HNR30_001593</name>
</gene>
<dbReference type="PANTHER" id="PTHR43289:SF6">
    <property type="entry name" value="SERINE_THREONINE-PROTEIN KINASE NEKL-3"/>
    <property type="match status" value="1"/>
</dbReference>
<keyword evidence="9" id="KW-0812">Transmembrane</keyword>
<protein>
    <recommendedName>
        <fullName evidence="1">non-specific serine/threonine protein kinase</fullName>
        <ecNumber evidence="1">2.7.11.1</ecNumber>
    </recommendedName>
</protein>
<dbReference type="Gene3D" id="1.10.510.10">
    <property type="entry name" value="Transferase(Phosphotransferase) domain 1"/>
    <property type="match status" value="1"/>
</dbReference>
<sequence length="564" mass="56539">MSQMLAGRYRLMSELGRGGMGTVWHAHDELLDREVAIKEVAGSAVRLRRTEREARLAARLDHPNIAAVYDMVREAERLWIVMRLIHARTLGRVIAEDGPLPPSRVAAVGLDVLAALQAAHEAGIVHRDVKPDNILLPEGGGAVLTDFGIAASLGDDGELTQTDVVLGTPAFIAPERATGAASGPAGDLWSLGATLYTAVEGRQPFARANGMATLVAVVHDPPLPCRRAGELEEAITALLRKQPAARPDLAETRDLLLRARIRWQEPGVTGIATGTATTGTAETAGGTAAGTAAGTAGAATGNDPAVIGTGPAVTDPAAAALIETGMIDTGLPGSGEPEADVTGAGSTGAGSAGAGAAGTGATGPRATDPRATGAGSAGAGAAGTGATAPRATGRRGTGTDATDSRGAGAGGDGAGVTAPASAPVPARGGRSRGGRSRGRALHVAATILILAAAFAAAAVMSDDRAAHGPMAVRPSDPPPAAVAEVDPGVRRLDPVRRSEATPDRTVRSTGGTTTVKHPKAKTPKVTMPKVTTPKVKTPKVKAPNGKAWGHAQGHGNGKGKGRKG</sequence>
<feature type="region of interest" description="Disordered" evidence="8">
    <location>
        <begin position="468"/>
        <end position="564"/>
    </location>
</feature>
<dbReference type="SUPFAM" id="SSF56112">
    <property type="entry name" value="Protein kinase-like (PK-like)"/>
    <property type="match status" value="1"/>
</dbReference>
<evidence type="ECO:0000256" key="5">
    <source>
        <dbReference type="ARBA" id="ARBA00022777"/>
    </source>
</evidence>
<dbReference type="Pfam" id="PF00069">
    <property type="entry name" value="Pkinase"/>
    <property type="match status" value="1"/>
</dbReference>
<dbReference type="RefSeq" id="WP_181609094.1">
    <property type="nucleotide sequence ID" value="NZ_BAABAM010000006.1"/>
</dbReference>
<dbReference type="InterPro" id="IPR008271">
    <property type="entry name" value="Ser/Thr_kinase_AS"/>
</dbReference>
<organism evidence="11 12">
    <name type="scientific">Nonomuraea soli</name>
    <dbReference type="NCBI Taxonomy" id="1032476"/>
    <lineage>
        <taxon>Bacteria</taxon>
        <taxon>Bacillati</taxon>
        <taxon>Actinomycetota</taxon>
        <taxon>Actinomycetes</taxon>
        <taxon>Streptosporangiales</taxon>
        <taxon>Streptosporangiaceae</taxon>
        <taxon>Nonomuraea</taxon>
    </lineage>
</organism>
<keyword evidence="5" id="KW-0418">Kinase</keyword>
<keyword evidence="2" id="KW-0723">Serine/threonine-protein kinase</keyword>
<dbReference type="PANTHER" id="PTHR43289">
    <property type="entry name" value="MITOGEN-ACTIVATED PROTEIN KINASE KINASE KINASE 20-RELATED"/>
    <property type="match status" value="1"/>
</dbReference>
<dbReference type="PROSITE" id="PS00108">
    <property type="entry name" value="PROTEIN_KINASE_ST"/>
    <property type="match status" value="1"/>
</dbReference>
<evidence type="ECO:0000256" key="6">
    <source>
        <dbReference type="ARBA" id="ARBA00022840"/>
    </source>
</evidence>
<dbReference type="Proteomes" id="UP000530928">
    <property type="component" value="Unassembled WGS sequence"/>
</dbReference>
<accession>A0A7W0CFW7</accession>
<name>A0A7W0CFW7_9ACTN</name>
<feature type="compositionally biased region" description="Low complexity" evidence="8">
    <location>
        <begin position="523"/>
        <end position="543"/>
    </location>
</feature>
<evidence type="ECO:0000256" key="8">
    <source>
        <dbReference type="SAM" id="MobiDB-lite"/>
    </source>
</evidence>
<evidence type="ECO:0000259" key="10">
    <source>
        <dbReference type="PROSITE" id="PS50011"/>
    </source>
</evidence>
<dbReference type="GO" id="GO:0004674">
    <property type="term" value="F:protein serine/threonine kinase activity"/>
    <property type="evidence" value="ECO:0007669"/>
    <property type="project" value="UniProtKB-KW"/>
</dbReference>
<feature type="domain" description="Protein kinase" evidence="10">
    <location>
        <begin position="9"/>
        <end position="257"/>
    </location>
</feature>
<feature type="compositionally biased region" description="Gly residues" evidence="8">
    <location>
        <begin position="345"/>
        <end position="361"/>
    </location>
</feature>
<evidence type="ECO:0000256" key="3">
    <source>
        <dbReference type="ARBA" id="ARBA00022679"/>
    </source>
</evidence>
<comment type="caution">
    <text evidence="11">The sequence shown here is derived from an EMBL/GenBank/DDBJ whole genome shotgun (WGS) entry which is preliminary data.</text>
</comment>
<evidence type="ECO:0000256" key="1">
    <source>
        <dbReference type="ARBA" id="ARBA00012513"/>
    </source>
</evidence>
<feature type="region of interest" description="Disordered" evidence="8">
    <location>
        <begin position="328"/>
        <end position="437"/>
    </location>
</feature>
<evidence type="ECO:0000256" key="7">
    <source>
        <dbReference type="PROSITE-ProRule" id="PRU10141"/>
    </source>
</evidence>
<dbReference type="InterPro" id="IPR000719">
    <property type="entry name" value="Prot_kinase_dom"/>
</dbReference>
<dbReference type="Gene3D" id="3.30.200.20">
    <property type="entry name" value="Phosphorylase Kinase, domain 1"/>
    <property type="match status" value="1"/>
</dbReference>
<dbReference type="InterPro" id="IPR017441">
    <property type="entry name" value="Protein_kinase_ATP_BS"/>
</dbReference>
<feature type="compositionally biased region" description="Basic and acidic residues" evidence="8">
    <location>
        <begin position="487"/>
        <end position="506"/>
    </location>
</feature>
<dbReference type="EMBL" id="JACDUR010000002">
    <property type="protein sequence ID" value="MBA2890252.1"/>
    <property type="molecule type" value="Genomic_DNA"/>
</dbReference>